<organism evidence="1 2">
    <name type="scientific">Diaporthe helianthi</name>
    <dbReference type="NCBI Taxonomy" id="158607"/>
    <lineage>
        <taxon>Eukaryota</taxon>
        <taxon>Fungi</taxon>
        <taxon>Dikarya</taxon>
        <taxon>Ascomycota</taxon>
        <taxon>Pezizomycotina</taxon>
        <taxon>Sordariomycetes</taxon>
        <taxon>Sordariomycetidae</taxon>
        <taxon>Diaporthales</taxon>
        <taxon>Diaporthaceae</taxon>
        <taxon>Diaporthe</taxon>
    </lineage>
</organism>
<protein>
    <submittedName>
        <fullName evidence="1">Hard-surface induced protein 5</fullName>
    </submittedName>
</protein>
<dbReference type="Proteomes" id="UP000094444">
    <property type="component" value="Unassembled WGS sequence"/>
</dbReference>
<dbReference type="AlphaFoldDB" id="A0A2P5HZG1"/>
<accession>A0A2P5HZG1</accession>
<keyword evidence="2" id="KW-1185">Reference proteome</keyword>
<dbReference type="OrthoDB" id="407477at2759"/>
<gene>
    <name evidence="1" type="ORF">DHEL01_v205974</name>
</gene>
<reference evidence="1" key="1">
    <citation type="submission" date="2017-09" db="EMBL/GenBank/DDBJ databases">
        <title>Polyketide synthases of a Diaporthe helianthi virulent isolate.</title>
        <authorList>
            <person name="Baroncelli R."/>
        </authorList>
    </citation>
    <scope>NUCLEOTIDE SEQUENCE [LARGE SCALE GENOMIC DNA]</scope>
    <source>
        <strain evidence="1">7/96</strain>
    </source>
</reference>
<sequence>MVFSPPKNVVVLYIAALAVLLFIIAFVHQQTEQNEELKSVIAGATNKIWPFKSPSSSEEPLPSFFEIAKAQGTDKVGPHHYEDMYEVYFPSIRHKKLKMLEIGLGCDMSYGPGASYYTWLEYFPNVELYFMEYDADLLENFMKEHGKDFDIIIDDGGHTMVQQMTSLQYLWKAVKPGGLYFIEDLETSFLSPWGGGDAATSAGQDTTISYIQKLIAGLTNADARHVNSIDFQEVEKIVHVDCSQEVCALVKRA</sequence>
<evidence type="ECO:0000313" key="1">
    <source>
        <dbReference type="EMBL" id="POS75632.1"/>
    </source>
</evidence>
<dbReference type="STRING" id="158607.A0A2P5HZG1"/>
<dbReference type="SUPFAM" id="SSF53335">
    <property type="entry name" value="S-adenosyl-L-methionine-dependent methyltransferases"/>
    <property type="match status" value="1"/>
</dbReference>
<name>A0A2P5HZG1_DIAHE</name>
<dbReference type="InterPro" id="IPR029063">
    <property type="entry name" value="SAM-dependent_MTases_sf"/>
</dbReference>
<dbReference type="InParanoid" id="A0A2P5HZG1"/>
<dbReference type="EMBL" id="MAVT02000463">
    <property type="protein sequence ID" value="POS75632.1"/>
    <property type="molecule type" value="Genomic_DNA"/>
</dbReference>
<dbReference type="Gene3D" id="3.40.50.150">
    <property type="entry name" value="Vaccinia Virus protein VP39"/>
    <property type="match status" value="2"/>
</dbReference>
<proteinExistence type="predicted"/>
<evidence type="ECO:0000313" key="2">
    <source>
        <dbReference type="Proteomes" id="UP000094444"/>
    </source>
</evidence>
<comment type="caution">
    <text evidence="1">The sequence shown here is derived from an EMBL/GenBank/DDBJ whole genome shotgun (WGS) entry which is preliminary data.</text>
</comment>